<accession>A0ABP4WC49</accession>
<evidence type="ECO:0000256" key="7">
    <source>
        <dbReference type="ARBA" id="ARBA00047880"/>
    </source>
</evidence>
<dbReference type="Gene3D" id="2.40.30.30">
    <property type="entry name" value="Riboflavin kinase-like"/>
    <property type="match status" value="1"/>
</dbReference>
<keyword evidence="5" id="KW-0547">Nucleotide-binding</keyword>
<comment type="caution">
    <text evidence="9">The sequence shown here is derived from an EMBL/GenBank/DDBJ whole genome shotgun (WGS) entry which is preliminary data.</text>
</comment>
<dbReference type="InterPro" id="IPR023465">
    <property type="entry name" value="Riboflavin_kinase_dom_sf"/>
</dbReference>
<evidence type="ECO:0000313" key="10">
    <source>
        <dbReference type="Proteomes" id="UP001501204"/>
    </source>
</evidence>
<dbReference type="Proteomes" id="UP001501204">
    <property type="component" value="Unassembled WGS sequence"/>
</dbReference>
<dbReference type="PANTHER" id="PTHR22749:SF6">
    <property type="entry name" value="RIBOFLAVIN KINASE"/>
    <property type="match status" value="1"/>
</dbReference>
<keyword evidence="6" id="KW-0067">ATP-binding</keyword>
<proteinExistence type="predicted"/>
<keyword evidence="10" id="KW-1185">Reference proteome</keyword>
<dbReference type="SUPFAM" id="SSF82114">
    <property type="entry name" value="Riboflavin kinase-like"/>
    <property type="match status" value="1"/>
</dbReference>
<evidence type="ECO:0000256" key="4">
    <source>
        <dbReference type="ARBA" id="ARBA00022679"/>
    </source>
</evidence>
<dbReference type="InterPro" id="IPR015865">
    <property type="entry name" value="Riboflavin_kinase_bac/euk"/>
</dbReference>
<keyword evidence="3" id="KW-0288">FMN</keyword>
<evidence type="ECO:0000313" key="9">
    <source>
        <dbReference type="EMBL" id="GAA1751199.1"/>
    </source>
</evidence>
<keyword evidence="4" id="KW-0808">Transferase</keyword>
<dbReference type="EC" id="2.7.1.26" evidence="1"/>
<sequence>MRATDVDFTPEPMGRQPQSRFVPRKDFLMTVIEGVVEHGDARGRTLGFPTANIALTDLEIADGVWAAQVRTGSEIWAVAAVSVGRRRTFYTGEGSRLLEAHLLDFDGDLYGQTLRIELITQLRDQQSFSGIHALTEQLHRDIEDTRAWAATHCPWLVSTQGSKTRESALV</sequence>
<reference evidence="10" key="1">
    <citation type="journal article" date="2019" name="Int. J. Syst. Evol. Microbiol.">
        <title>The Global Catalogue of Microorganisms (GCM) 10K type strain sequencing project: providing services to taxonomists for standard genome sequencing and annotation.</title>
        <authorList>
            <consortium name="The Broad Institute Genomics Platform"/>
            <consortium name="The Broad Institute Genome Sequencing Center for Infectious Disease"/>
            <person name="Wu L."/>
            <person name="Ma J."/>
        </authorList>
    </citation>
    <scope>NUCLEOTIDE SEQUENCE [LARGE SCALE GENOMIC DNA]</scope>
    <source>
        <strain evidence="10">JCM 14735</strain>
    </source>
</reference>
<dbReference type="EMBL" id="BAAAOA010000009">
    <property type="protein sequence ID" value="GAA1751199.1"/>
    <property type="molecule type" value="Genomic_DNA"/>
</dbReference>
<evidence type="ECO:0000256" key="3">
    <source>
        <dbReference type="ARBA" id="ARBA00022643"/>
    </source>
</evidence>
<comment type="catalytic activity">
    <reaction evidence="7">
        <text>riboflavin + ATP = FMN + ADP + H(+)</text>
        <dbReference type="Rhea" id="RHEA:14357"/>
        <dbReference type="ChEBI" id="CHEBI:15378"/>
        <dbReference type="ChEBI" id="CHEBI:30616"/>
        <dbReference type="ChEBI" id="CHEBI:57986"/>
        <dbReference type="ChEBI" id="CHEBI:58210"/>
        <dbReference type="ChEBI" id="CHEBI:456216"/>
        <dbReference type="EC" id="2.7.1.26"/>
    </reaction>
</comment>
<evidence type="ECO:0000256" key="6">
    <source>
        <dbReference type="ARBA" id="ARBA00022840"/>
    </source>
</evidence>
<evidence type="ECO:0000256" key="2">
    <source>
        <dbReference type="ARBA" id="ARBA00022630"/>
    </source>
</evidence>
<protein>
    <recommendedName>
        <fullName evidence="1">riboflavin kinase</fullName>
        <ecNumber evidence="1">2.7.1.26</ecNumber>
    </recommendedName>
</protein>
<evidence type="ECO:0000256" key="5">
    <source>
        <dbReference type="ARBA" id="ARBA00022741"/>
    </source>
</evidence>
<dbReference type="InterPro" id="IPR023468">
    <property type="entry name" value="Riboflavin_kinase"/>
</dbReference>
<dbReference type="PANTHER" id="PTHR22749">
    <property type="entry name" value="RIBOFLAVIN KINASE/FMN ADENYLYLTRANSFERASE"/>
    <property type="match status" value="1"/>
</dbReference>
<organism evidence="9 10">
    <name type="scientific">Kocuria aegyptia</name>
    <dbReference type="NCBI Taxonomy" id="330943"/>
    <lineage>
        <taxon>Bacteria</taxon>
        <taxon>Bacillati</taxon>
        <taxon>Actinomycetota</taxon>
        <taxon>Actinomycetes</taxon>
        <taxon>Micrococcales</taxon>
        <taxon>Micrococcaceae</taxon>
        <taxon>Kocuria</taxon>
    </lineage>
</organism>
<name>A0ABP4WC49_9MICC</name>
<evidence type="ECO:0000256" key="1">
    <source>
        <dbReference type="ARBA" id="ARBA00012105"/>
    </source>
</evidence>
<keyword evidence="2" id="KW-0285">Flavoprotein</keyword>
<dbReference type="SMART" id="SM00904">
    <property type="entry name" value="Flavokinase"/>
    <property type="match status" value="1"/>
</dbReference>
<evidence type="ECO:0000259" key="8">
    <source>
        <dbReference type="SMART" id="SM00904"/>
    </source>
</evidence>
<dbReference type="Pfam" id="PF01687">
    <property type="entry name" value="Flavokinase"/>
    <property type="match status" value="1"/>
</dbReference>
<feature type="domain" description="Riboflavin kinase" evidence="8">
    <location>
        <begin position="29"/>
        <end position="150"/>
    </location>
</feature>
<gene>
    <name evidence="9" type="ORF">GCM10009767_07810</name>
</gene>